<dbReference type="GO" id="GO:0016316">
    <property type="term" value="F:phosphatidylinositol-3,4-bisphosphate 4-phosphatase activity"/>
    <property type="evidence" value="ECO:0007669"/>
    <property type="project" value="InterPro"/>
</dbReference>
<evidence type="ECO:0000256" key="2">
    <source>
        <dbReference type="ARBA" id="ARBA00023098"/>
    </source>
</evidence>
<dbReference type="GO" id="GO:0005737">
    <property type="term" value="C:cytoplasm"/>
    <property type="evidence" value="ECO:0007669"/>
    <property type="project" value="TreeGrafter"/>
</dbReference>
<dbReference type="EMBL" id="JAIZAY010000015">
    <property type="protein sequence ID" value="KAJ8028551.1"/>
    <property type="molecule type" value="Genomic_DNA"/>
</dbReference>
<protein>
    <submittedName>
        <fullName evidence="4">Type II inositol 3,4-bisphosphate 4-phosphatase</fullName>
    </submittedName>
</protein>
<dbReference type="OrthoDB" id="159395at2759"/>
<feature type="compositionally biased region" description="Polar residues" evidence="3">
    <location>
        <begin position="322"/>
        <end position="336"/>
    </location>
</feature>
<feature type="compositionally biased region" description="Basic and acidic residues" evidence="3">
    <location>
        <begin position="1"/>
        <end position="11"/>
    </location>
</feature>
<keyword evidence="5" id="KW-1185">Reference proteome</keyword>
<dbReference type="AlphaFoldDB" id="A0A9Q1BL52"/>
<keyword evidence="2" id="KW-0443">Lipid metabolism</keyword>
<evidence type="ECO:0000313" key="4">
    <source>
        <dbReference type="EMBL" id="KAJ8028551.1"/>
    </source>
</evidence>
<name>A0A9Q1BL52_HOLLE</name>
<dbReference type="Proteomes" id="UP001152320">
    <property type="component" value="Chromosome 15"/>
</dbReference>
<organism evidence="4 5">
    <name type="scientific">Holothuria leucospilota</name>
    <name type="common">Black long sea cucumber</name>
    <name type="synonym">Mertensiothuria leucospilota</name>
    <dbReference type="NCBI Taxonomy" id="206669"/>
    <lineage>
        <taxon>Eukaryota</taxon>
        <taxon>Metazoa</taxon>
        <taxon>Echinodermata</taxon>
        <taxon>Eleutherozoa</taxon>
        <taxon>Echinozoa</taxon>
        <taxon>Holothuroidea</taxon>
        <taxon>Aspidochirotacea</taxon>
        <taxon>Aspidochirotida</taxon>
        <taxon>Holothuriidae</taxon>
        <taxon>Holothuria</taxon>
    </lineage>
</organism>
<feature type="region of interest" description="Disordered" evidence="3">
    <location>
        <begin position="1"/>
        <end position="37"/>
    </location>
</feature>
<accession>A0A9Q1BL52</accession>
<feature type="compositionally biased region" description="Low complexity" evidence="3">
    <location>
        <begin position="14"/>
        <end position="37"/>
    </location>
</feature>
<evidence type="ECO:0000256" key="1">
    <source>
        <dbReference type="ARBA" id="ARBA00022801"/>
    </source>
</evidence>
<dbReference type="InterPro" id="IPR039034">
    <property type="entry name" value="INPP4"/>
</dbReference>
<feature type="region of interest" description="Disordered" evidence="3">
    <location>
        <begin position="298"/>
        <end position="342"/>
    </location>
</feature>
<dbReference type="PANTHER" id="PTHR12187">
    <property type="entry name" value="AGAP000124-PA"/>
    <property type="match status" value="1"/>
</dbReference>
<dbReference type="PANTHER" id="PTHR12187:SF11">
    <property type="entry name" value="PHOSPHATIDYLINOSITOL-3,4-BISPHOSPHATE 4-PHOSPHATASE"/>
    <property type="match status" value="1"/>
</dbReference>
<comment type="caution">
    <text evidence="4">The sequence shown here is derived from an EMBL/GenBank/DDBJ whole genome shotgun (WGS) entry which is preliminary data.</text>
</comment>
<evidence type="ECO:0000256" key="3">
    <source>
        <dbReference type="SAM" id="MobiDB-lite"/>
    </source>
</evidence>
<keyword evidence="1" id="KW-0378">Hydrolase</keyword>
<evidence type="ECO:0000313" key="5">
    <source>
        <dbReference type="Proteomes" id="UP001152320"/>
    </source>
</evidence>
<reference evidence="4" key="1">
    <citation type="submission" date="2021-10" db="EMBL/GenBank/DDBJ databases">
        <title>Tropical sea cucumber genome reveals ecological adaptation and Cuvierian tubules defense mechanism.</title>
        <authorList>
            <person name="Chen T."/>
        </authorList>
    </citation>
    <scope>NUCLEOTIDE SEQUENCE</scope>
    <source>
        <strain evidence="4">Nanhai2018</strain>
        <tissue evidence="4">Muscle</tissue>
    </source>
</reference>
<gene>
    <name evidence="4" type="ORF">HOLleu_30823</name>
</gene>
<sequence length="791" mass="88660">MGANHDNHIKMDGSLPSPSLQVPPLSPGFRSTSGSMSSTMGRRFQILSNDGYLRNLFCCPVTKTYHIPTLGGVNLQVQEIMEETKLSFYIPAEMLLLYKTEESKRVDQLVKLGKLSDEWEKAKDAVVAEHFKLTTYYAQVLEHVRKQQNRESQFKKSIDKSDKLLEFIPTNLHLQTMQVSQAEVRGKDAMYDITTVGAPAAHTLKFHNGGLRRLLHGAHDNNKGSKSLFQEGNEIIQQVHSSTPEVYQCLQDLWDVADGHSVGQMKIKVLDVRDKITQFLQHFETPVIEQAYCSYVEATSPDSKPERKPSKTSSPKRIISVRSPQRPNNVKVSRSKSMMPVGQDINNLSSTSSLASAVNRHTSYSSVGSDHTDESEGFEGNLPSIKESALMLAVPTLAVTGLNKIENDYVVLDEEASLIKKILENLNTLQQTVDMLPNDAPQKDRCQCIGQCIESLREDLKKLIEQVECAVAFLALEEEYNHLDTINILQKRRDIVFSQAITALITGVTIQLRRNVTNPHFMKQIYDIGLLVHGESLLSTYGDEMGMLEDMAVGIQDLEKVSFQITRGSDLENKPVLSGSRASIVVKLPFHPDLFTIVEETVGRDTVAFGKIKVVPVIFTVGLNEEQSLAELFGDTSTQENINQENLGKLEQYYQTFKSKVPGNDSNLDVPLSSLKHHVQSKKPKNVEILHVSSQLSRGMNAVRLTSCKSAKDRTAMSVTLEQCQILQERHELGPQVFSHLLDTMRSEGTRRDNARKNVGVYKYAFHRMQLKAFPKLYRPPEGTYGKTVVT</sequence>
<proteinExistence type="predicted"/>